<dbReference type="PANTHER" id="PTHR33525:SF4">
    <property type="entry name" value="CYCLIC DI-GMP PHOSPHODIESTERASE CDGJ"/>
    <property type="match status" value="1"/>
</dbReference>
<dbReference type="RefSeq" id="WP_353864874.1">
    <property type="nucleotide sequence ID" value="NZ_CP088295.1"/>
</dbReference>
<dbReference type="InterPro" id="IPR014408">
    <property type="entry name" value="dGMP_Pdiesterase_EAL/HD-GYP"/>
</dbReference>
<dbReference type="SUPFAM" id="SSF141868">
    <property type="entry name" value="EAL domain-like"/>
    <property type="match status" value="1"/>
</dbReference>
<accession>A0ABY5PIA6</accession>
<dbReference type="PIRSF" id="PIRSF003180">
    <property type="entry name" value="DiGMPpdiest_YuxH"/>
    <property type="match status" value="1"/>
</dbReference>
<dbReference type="PANTHER" id="PTHR33525">
    <property type="match status" value="1"/>
</dbReference>
<evidence type="ECO:0000313" key="2">
    <source>
        <dbReference type="EMBL" id="UUY04386.1"/>
    </source>
</evidence>
<dbReference type="Gene3D" id="3.20.20.450">
    <property type="entry name" value="EAL domain"/>
    <property type="match status" value="1"/>
</dbReference>
<dbReference type="InterPro" id="IPR052340">
    <property type="entry name" value="RNase_Y/CdgJ"/>
</dbReference>
<protein>
    <submittedName>
        <fullName evidence="2">HDOD domain-containing protein</fullName>
    </submittedName>
</protein>
<dbReference type="PROSITE" id="PS51833">
    <property type="entry name" value="HDOD"/>
    <property type="match status" value="1"/>
</dbReference>
<gene>
    <name evidence="2" type="ORF">LRS13_02320</name>
</gene>
<organism evidence="2 3">
    <name type="scientific">Svornostia abyssi</name>
    <dbReference type="NCBI Taxonomy" id="2898438"/>
    <lineage>
        <taxon>Bacteria</taxon>
        <taxon>Bacillati</taxon>
        <taxon>Actinomycetota</taxon>
        <taxon>Thermoleophilia</taxon>
        <taxon>Solirubrobacterales</taxon>
        <taxon>Baekduiaceae</taxon>
        <taxon>Svornostia</taxon>
    </lineage>
</organism>
<sequence length="406" mass="43889">MGGTTETGARVVVARQPMFDLEHHVFAYELLCREPDGSARPVDDGVRATARVLSAALGDIGLQAIVGDKRAFVNVDREFLLAREALPFSPDQVGLELLEDQEIDDALLERLTELVREDGFILALDDYVFDDAHAPLLELTSIVKVDVLALGVDGAIAQLERLRPHGVTVLAEKLENEHEFHLCRDAGFELFQGYFFCRPELVERRQIPAGGAAALTAASILARSDVTFEEIERVVSNDPGLSLRLLRLLNSAAMTRGTPISTVHQALMMLGARRVREWATITALAGLPQPWDELLPTALTRAQALRLLAEGRGDDGDAAFAIGLLSVADAMLGVSLTTALADLPLAESTRAALLEGFGPDGVALGAIRRHEMLGPASPGLQPELLARVYLDALVWSQEMSRSLPVS</sequence>
<feature type="domain" description="HDOD" evidence="1">
    <location>
        <begin position="207"/>
        <end position="391"/>
    </location>
</feature>
<dbReference type="EMBL" id="CP088295">
    <property type="protein sequence ID" value="UUY04386.1"/>
    <property type="molecule type" value="Genomic_DNA"/>
</dbReference>
<dbReference type="Gene3D" id="1.10.3210.10">
    <property type="entry name" value="Hypothetical protein af1432"/>
    <property type="match status" value="1"/>
</dbReference>
<name>A0ABY5PIA6_9ACTN</name>
<proteinExistence type="predicted"/>
<evidence type="ECO:0000259" key="1">
    <source>
        <dbReference type="PROSITE" id="PS51833"/>
    </source>
</evidence>
<dbReference type="InterPro" id="IPR035919">
    <property type="entry name" value="EAL_sf"/>
</dbReference>
<dbReference type="InterPro" id="IPR013976">
    <property type="entry name" value="HDOD"/>
</dbReference>
<evidence type="ECO:0000313" key="3">
    <source>
        <dbReference type="Proteomes" id="UP001058860"/>
    </source>
</evidence>
<dbReference type="Proteomes" id="UP001058860">
    <property type="component" value="Chromosome"/>
</dbReference>
<dbReference type="Pfam" id="PF08668">
    <property type="entry name" value="HDOD"/>
    <property type="match status" value="1"/>
</dbReference>
<reference evidence="3" key="1">
    <citation type="submission" date="2021-11" db="EMBL/GenBank/DDBJ databases">
        <title>Cultivation dependent microbiological survey of springs from the worlds oldest radium mine currently devoted to the extraction of radon-saturated water.</title>
        <authorList>
            <person name="Kapinusova G."/>
            <person name="Smrhova T."/>
            <person name="Strejcek M."/>
            <person name="Suman J."/>
            <person name="Jani K."/>
            <person name="Pajer P."/>
            <person name="Uhlik O."/>
        </authorList>
    </citation>
    <scope>NUCLEOTIDE SEQUENCE [LARGE SCALE GENOMIC DNA]</scope>
    <source>
        <strain evidence="3">J379</strain>
    </source>
</reference>
<dbReference type="SUPFAM" id="SSF109604">
    <property type="entry name" value="HD-domain/PDEase-like"/>
    <property type="match status" value="1"/>
</dbReference>
<dbReference type="SMART" id="SM00052">
    <property type="entry name" value="EAL"/>
    <property type="match status" value="1"/>
</dbReference>
<dbReference type="InterPro" id="IPR001633">
    <property type="entry name" value="EAL_dom"/>
</dbReference>
<keyword evidence="3" id="KW-1185">Reference proteome</keyword>